<comment type="caution">
    <text evidence="2">The sequence shown here is derived from an EMBL/GenBank/DDBJ whole genome shotgun (WGS) entry which is preliminary data.</text>
</comment>
<dbReference type="Proteomes" id="UP001597221">
    <property type="component" value="Unassembled WGS sequence"/>
</dbReference>
<dbReference type="PROSITE" id="PS50206">
    <property type="entry name" value="RHODANESE_3"/>
    <property type="match status" value="1"/>
</dbReference>
<keyword evidence="3" id="KW-1185">Reference proteome</keyword>
<reference evidence="3" key="1">
    <citation type="journal article" date="2019" name="Int. J. Syst. Evol. Microbiol.">
        <title>The Global Catalogue of Microorganisms (GCM) 10K type strain sequencing project: providing services to taxonomists for standard genome sequencing and annotation.</title>
        <authorList>
            <consortium name="The Broad Institute Genomics Platform"/>
            <consortium name="The Broad Institute Genome Sequencing Center for Infectious Disease"/>
            <person name="Wu L."/>
            <person name="Ma J."/>
        </authorList>
    </citation>
    <scope>NUCLEOTIDE SEQUENCE [LARGE SCALE GENOMIC DNA]</scope>
    <source>
        <strain evidence="3">CGMCC 1.12376</strain>
    </source>
</reference>
<gene>
    <name evidence="2" type="ORF">ACFSBH_13900</name>
</gene>
<dbReference type="SUPFAM" id="SSF52821">
    <property type="entry name" value="Rhodanese/Cell cycle control phosphatase"/>
    <property type="match status" value="1"/>
</dbReference>
<dbReference type="PANTHER" id="PTHR43031:SF17">
    <property type="entry name" value="SULFURTRANSFERASE YTWF-RELATED"/>
    <property type="match status" value="1"/>
</dbReference>
<accession>A0ABW4HSW7</accession>
<evidence type="ECO:0000313" key="2">
    <source>
        <dbReference type="EMBL" id="MFD1608713.1"/>
    </source>
</evidence>
<organism evidence="2 3">
    <name type="scientific">Oceanobacillus luteolus</name>
    <dbReference type="NCBI Taxonomy" id="1274358"/>
    <lineage>
        <taxon>Bacteria</taxon>
        <taxon>Bacillati</taxon>
        <taxon>Bacillota</taxon>
        <taxon>Bacilli</taxon>
        <taxon>Bacillales</taxon>
        <taxon>Bacillaceae</taxon>
        <taxon>Oceanobacillus</taxon>
    </lineage>
</organism>
<dbReference type="SMART" id="SM00450">
    <property type="entry name" value="RHOD"/>
    <property type="match status" value="1"/>
</dbReference>
<dbReference type="EMBL" id="JBHUDE010000128">
    <property type="protein sequence ID" value="MFD1608713.1"/>
    <property type="molecule type" value="Genomic_DNA"/>
</dbReference>
<sequence length="99" mass="10771">MKEVTPDEVVALLMGSTEVSIIDVRESSEVEAGKIPEAMHIPLGELQTRLAELEKTTEYVIICRSGNRSGIATQFLNSLGYNASNMVGGMLEWKGTLSK</sequence>
<dbReference type="InterPro" id="IPR036873">
    <property type="entry name" value="Rhodanese-like_dom_sf"/>
</dbReference>
<dbReference type="Gene3D" id="3.40.250.10">
    <property type="entry name" value="Rhodanese-like domain"/>
    <property type="match status" value="1"/>
</dbReference>
<name>A0ABW4HSW7_9BACI</name>
<evidence type="ECO:0000313" key="3">
    <source>
        <dbReference type="Proteomes" id="UP001597221"/>
    </source>
</evidence>
<dbReference type="PANTHER" id="PTHR43031">
    <property type="entry name" value="FAD-DEPENDENT OXIDOREDUCTASE"/>
    <property type="match status" value="1"/>
</dbReference>
<protein>
    <submittedName>
        <fullName evidence="2">Rhodanese-like domain-containing protein</fullName>
    </submittedName>
</protein>
<dbReference type="CDD" id="cd00158">
    <property type="entry name" value="RHOD"/>
    <property type="match status" value="1"/>
</dbReference>
<evidence type="ECO:0000259" key="1">
    <source>
        <dbReference type="PROSITE" id="PS50206"/>
    </source>
</evidence>
<dbReference type="Pfam" id="PF00581">
    <property type="entry name" value="Rhodanese"/>
    <property type="match status" value="1"/>
</dbReference>
<dbReference type="InterPro" id="IPR050229">
    <property type="entry name" value="GlpE_sulfurtransferase"/>
</dbReference>
<feature type="domain" description="Rhodanese" evidence="1">
    <location>
        <begin position="15"/>
        <end position="98"/>
    </location>
</feature>
<proteinExistence type="predicted"/>
<dbReference type="InterPro" id="IPR001763">
    <property type="entry name" value="Rhodanese-like_dom"/>
</dbReference>
<dbReference type="RefSeq" id="WP_379598091.1">
    <property type="nucleotide sequence ID" value="NZ_JBHUDE010000128.1"/>
</dbReference>